<accession>A0A1E3K570</accession>
<reference evidence="1 2" key="1">
    <citation type="submission" date="2016-06" db="EMBL/GenBank/DDBJ databases">
        <title>Evolution of pathogenesis and genome organization in the Tremellales.</title>
        <authorList>
            <person name="Cuomo C."/>
            <person name="Litvintseva A."/>
            <person name="Heitman J."/>
            <person name="Chen Y."/>
            <person name="Sun S."/>
            <person name="Springer D."/>
            <person name="Dromer F."/>
            <person name="Young S."/>
            <person name="Zeng Q."/>
            <person name="Chapman S."/>
            <person name="Gujja S."/>
            <person name="Saif S."/>
            <person name="Birren B."/>
        </authorList>
    </citation>
    <scope>NUCLEOTIDE SEQUENCE [LARGE SCALE GENOMIC DNA]</scope>
    <source>
        <strain evidence="1 2">CBS 7118</strain>
    </source>
</reference>
<dbReference type="GeneID" id="30189238"/>
<organism evidence="1 2">
    <name type="scientific">Cryptococcus wingfieldii CBS 7118</name>
    <dbReference type="NCBI Taxonomy" id="1295528"/>
    <lineage>
        <taxon>Eukaryota</taxon>
        <taxon>Fungi</taxon>
        <taxon>Dikarya</taxon>
        <taxon>Basidiomycota</taxon>
        <taxon>Agaricomycotina</taxon>
        <taxon>Tremellomycetes</taxon>
        <taxon>Tremellales</taxon>
        <taxon>Cryptococcaceae</taxon>
        <taxon>Cryptococcus</taxon>
    </lineage>
</organism>
<gene>
    <name evidence="1" type="ORF">L198_00023</name>
</gene>
<name>A0A1E3K570_9TREE</name>
<evidence type="ECO:0000313" key="1">
    <source>
        <dbReference type="EMBL" id="ODO08300.1"/>
    </source>
</evidence>
<dbReference type="EMBL" id="AWGH01000001">
    <property type="protein sequence ID" value="ODO08300.1"/>
    <property type="molecule type" value="Genomic_DNA"/>
</dbReference>
<dbReference type="Proteomes" id="UP000094819">
    <property type="component" value="Unassembled WGS sequence"/>
</dbReference>
<dbReference type="RefSeq" id="XP_019035157.1">
    <property type="nucleotide sequence ID" value="XM_019172215.1"/>
</dbReference>
<proteinExistence type="predicted"/>
<evidence type="ECO:0000313" key="2">
    <source>
        <dbReference type="Proteomes" id="UP000094819"/>
    </source>
</evidence>
<dbReference type="AlphaFoldDB" id="A0A1E3K570"/>
<keyword evidence="2" id="KW-1185">Reference proteome</keyword>
<comment type="caution">
    <text evidence="1">The sequence shown here is derived from an EMBL/GenBank/DDBJ whole genome shotgun (WGS) entry which is preliminary data.</text>
</comment>
<protein>
    <submittedName>
        <fullName evidence="1">Uncharacterized protein</fullName>
    </submittedName>
</protein>
<sequence>MQDNICTPGVSAASKVAHTTDILDIIFSHISARNDLVSLLRTSTLFFRLVDRKLYQSISISNKCNPFFGIPYGDISGGRGGFYGKARLLEFVRAVVVERASVPIEGSVWKRWRMLPPLPLVDTVIMQPADSNTQQDGGSDRSLPKNALVERLCPNATHLCLSLPWLTPGAKQAHPVPSFPKVKTLVIKSTAANIGDYHFFLGHQGKAEWPNVTMVHLYIWGDLVSPRKYRRRLGWPNKAEIDWSEILAIGNGTYKELEAIHDYNLDCLMHRIATLLSISALRLYNVEEMLDRLKSWKMTRRTFKTSRGRMERAFREEMRDVAKYSGLSDKSAEVDISWRPAQEFYQTFGGAWDHSEDERWYRSTVLDPSPRLVALRARLAVKTAYPVSNFIGLTESDAEYALAAYKG</sequence>